<comment type="similarity">
    <text evidence="2">Belongs to the cytochrome c oxidase subunit 3 family.</text>
</comment>
<dbReference type="PROSITE" id="PS50253">
    <property type="entry name" value="COX3"/>
    <property type="match status" value="1"/>
</dbReference>
<dbReference type="CDD" id="cd00386">
    <property type="entry name" value="Heme_Cu_Oxidase_III_like"/>
    <property type="match status" value="2"/>
</dbReference>
<evidence type="ECO:0000256" key="5">
    <source>
        <dbReference type="ARBA" id="ARBA00023136"/>
    </source>
</evidence>
<comment type="subcellular location">
    <subcellularLocation>
        <location evidence="1">Membrane</location>
        <topology evidence="1">Multi-pass membrane protein</topology>
    </subcellularLocation>
</comment>
<gene>
    <name evidence="8" type="ORF">ACFSSA_15135</name>
</gene>
<dbReference type="InterPro" id="IPR013833">
    <property type="entry name" value="Cyt_c_oxidase_su3_a-hlx"/>
</dbReference>
<accession>A0ABW5DA51</accession>
<dbReference type="InterPro" id="IPR024791">
    <property type="entry name" value="Cyt_c/ubiquinol_Oxase_su3"/>
</dbReference>
<evidence type="ECO:0000313" key="9">
    <source>
        <dbReference type="Proteomes" id="UP001597375"/>
    </source>
</evidence>
<proteinExistence type="inferred from homology"/>
<name>A0ABW5DA51_9BACT</name>
<dbReference type="PANTHER" id="PTHR11403:SF6">
    <property type="entry name" value="NITRIC OXIDE REDUCTASE SUBUNIT E"/>
    <property type="match status" value="1"/>
</dbReference>
<feature type="transmembrane region" description="Helical" evidence="6">
    <location>
        <begin position="92"/>
        <end position="110"/>
    </location>
</feature>
<dbReference type="SUPFAM" id="SSF81452">
    <property type="entry name" value="Cytochrome c oxidase subunit III-like"/>
    <property type="match status" value="2"/>
</dbReference>
<feature type="transmembrane region" description="Helical" evidence="6">
    <location>
        <begin position="518"/>
        <end position="536"/>
    </location>
</feature>
<dbReference type="EMBL" id="JBHUIT010000034">
    <property type="protein sequence ID" value="MFD2258013.1"/>
    <property type="molecule type" value="Genomic_DNA"/>
</dbReference>
<evidence type="ECO:0000313" key="8">
    <source>
        <dbReference type="EMBL" id="MFD2258013.1"/>
    </source>
</evidence>
<dbReference type="InterPro" id="IPR000298">
    <property type="entry name" value="Cyt_c_oxidase-like_su3"/>
</dbReference>
<dbReference type="Pfam" id="PF00510">
    <property type="entry name" value="COX3"/>
    <property type="match status" value="2"/>
</dbReference>
<evidence type="ECO:0000256" key="4">
    <source>
        <dbReference type="ARBA" id="ARBA00022989"/>
    </source>
</evidence>
<dbReference type="Proteomes" id="UP001597375">
    <property type="component" value="Unassembled WGS sequence"/>
</dbReference>
<dbReference type="RefSeq" id="WP_386821456.1">
    <property type="nucleotide sequence ID" value="NZ_JBHUIT010000034.1"/>
</dbReference>
<keyword evidence="4 6" id="KW-1133">Transmembrane helix</keyword>
<evidence type="ECO:0000259" key="7">
    <source>
        <dbReference type="PROSITE" id="PS50253"/>
    </source>
</evidence>
<evidence type="ECO:0000256" key="2">
    <source>
        <dbReference type="ARBA" id="ARBA00010581"/>
    </source>
</evidence>
<comment type="caution">
    <text evidence="8">The sequence shown here is derived from an EMBL/GenBank/DDBJ whole genome shotgun (WGS) entry which is preliminary data.</text>
</comment>
<keyword evidence="3 6" id="KW-0812">Transmembrane</keyword>
<sequence length="537" mass="61826">MEIPYIVDARKDTGLFNSKIAIWLFLASEVMLFGGFFSAYIFLRLGADYPWPERTLPVLPGLINTFVLIGSSVTVVFAWAALKMREWKKFQIFMSITIICSVLFMVLKGVEYHVKFHHQAVRLNDYSVVEGHLGYEKEGDEYVKDHNGNKIEENMIRVRTEKLTFNVVRFYAPWVEEILAETQHAGATIALAEDIKAVVEEGQGETVVAPKGTELSVELLDKIKKAHLKARKHNSILRTAALRKEWKDAKQTNPDKKSWELATDVNIDMDALSPKLLSEISNAQFVFSKPVVLLFKPRDIQEGGNQSRLRDDTVVDGELEASPMVFHNVDAIDFQHLVMKAEEKGISPESAINNSWLMKNNAFVREAWEWHQEDVAKLKKKLIDRYGYDENGNPKREPTHKELYRIGWDKFAEKGEQQHNIKLSGMELAKEKFLGPNYEARGEETFHHLSVPREEIRFAAKFSPAWNTYYAIYFTITGLHGLHVIGGALVLAYYLFFGRKMYLENPEWLANRVEVGGLFWHFVDLVWIFVFPILYLM</sequence>
<feature type="transmembrane region" description="Helical" evidence="6">
    <location>
        <begin position="62"/>
        <end position="80"/>
    </location>
</feature>
<evidence type="ECO:0000256" key="3">
    <source>
        <dbReference type="ARBA" id="ARBA00022692"/>
    </source>
</evidence>
<keyword evidence="9" id="KW-1185">Reference proteome</keyword>
<dbReference type="InterPro" id="IPR035973">
    <property type="entry name" value="Cyt_c_oxidase_su3-like_sf"/>
</dbReference>
<keyword evidence="5 6" id="KW-0472">Membrane</keyword>
<feature type="domain" description="Heme-copper oxidase subunit III family profile" evidence="7">
    <location>
        <begin position="1"/>
        <end position="537"/>
    </location>
</feature>
<protein>
    <submittedName>
        <fullName evidence="8">Heme-copper oxidase subunit III</fullName>
    </submittedName>
</protein>
<evidence type="ECO:0000256" key="1">
    <source>
        <dbReference type="ARBA" id="ARBA00004141"/>
    </source>
</evidence>
<feature type="transmembrane region" description="Helical" evidence="6">
    <location>
        <begin position="470"/>
        <end position="497"/>
    </location>
</feature>
<dbReference type="Gene3D" id="1.20.120.80">
    <property type="entry name" value="Cytochrome c oxidase, subunit III, four-helix bundle"/>
    <property type="match status" value="2"/>
</dbReference>
<reference evidence="9" key="1">
    <citation type="journal article" date="2019" name="Int. J. Syst. Evol. Microbiol.">
        <title>The Global Catalogue of Microorganisms (GCM) 10K type strain sequencing project: providing services to taxonomists for standard genome sequencing and annotation.</title>
        <authorList>
            <consortium name="The Broad Institute Genomics Platform"/>
            <consortium name="The Broad Institute Genome Sequencing Center for Infectious Disease"/>
            <person name="Wu L."/>
            <person name="Ma J."/>
        </authorList>
    </citation>
    <scope>NUCLEOTIDE SEQUENCE [LARGE SCALE GENOMIC DNA]</scope>
    <source>
        <strain evidence="9">CGMCC 4.7106</strain>
    </source>
</reference>
<organism evidence="8 9">
    <name type="scientific">Luteolibacter algae</name>
    <dbReference type="NCBI Taxonomy" id="454151"/>
    <lineage>
        <taxon>Bacteria</taxon>
        <taxon>Pseudomonadati</taxon>
        <taxon>Verrucomicrobiota</taxon>
        <taxon>Verrucomicrobiia</taxon>
        <taxon>Verrucomicrobiales</taxon>
        <taxon>Verrucomicrobiaceae</taxon>
        <taxon>Luteolibacter</taxon>
    </lineage>
</organism>
<dbReference type="PANTHER" id="PTHR11403">
    <property type="entry name" value="CYTOCHROME C OXIDASE SUBUNIT III"/>
    <property type="match status" value="1"/>
</dbReference>
<evidence type="ECO:0000256" key="6">
    <source>
        <dbReference type="SAM" id="Phobius"/>
    </source>
</evidence>
<feature type="transmembrane region" description="Helical" evidence="6">
    <location>
        <begin position="20"/>
        <end position="42"/>
    </location>
</feature>